<protein>
    <submittedName>
        <fullName evidence="1">SAM-dependent methyltransferase</fullName>
    </submittedName>
</protein>
<reference evidence="1 2" key="1">
    <citation type="submission" date="2018-04" db="EMBL/GenBank/DDBJ databases">
        <title>Denitrifier Microvirgula.</title>
        <authorList>
            <person name="Anderson E."/>
            <person name="Jang J."/>
            <person name="Ishii S."/>
        </authorList>
    </citation>
    <scope>NUCLEOTIDE SEQUENCE [LARGE SCALE GENOMIC DNA]</scope>
    <source>
        <strain evidence="1 2">BE2.4</strain>
    </source>
</reference>
<keyword evidence="1" id="KW-0808">Transferase</keyword>
<dbReference type="KEGG" id="maer:DAI18_09715"/>
<dbReference type="EMBL" id="CP028519">
    <property type="protein sequence ID" value="AVY94287.1"/>
    <property type="molecule type" value="Genomic_DNA"/>
</dbReference>
<keyword evidence="2" id="KW-1185">Reference proteome</keyword>
<dbReference type="GO" id="GO:0032259">
    <property type="term" value="P:methylation"/>
    <property type="evidence" value="ECO:0007669"/>
    <property type="project" value="UniProtKB-KW"/>
</dbReference>
<dbReference type="InterPro" id="IPR008189">
    <property type="entry name" value="rRNA_ssu_MeTfrase_I"/>
</dbReference>
<gene>
    <name evidence="1" type="ORF">DAI18_09715</name>
</gene>
<sequence>MATLFLIPTPLGDLPVENWVIPAQRERIRHLTRFVVEAAKTARKHLKQLELDTPLQALALDELNEHTPADALERLIAPLEAGHDVGLLSEAGCPAVADPGANLVRLAHARGHTVEPLVGPSSILLSLMASGSQGQRFAFHGYLPVGEAERLAAIRALEKHSREADSAEIFIETPYRNPQLIDALLATLAPATQLTVACDLTLPTQTIVSRRAAEWPAIAAEFKKRPAIFVLYAGADRR</sequence>
<keyword evidence="1" id="KW-0489">Methyltransferase</keyword>
<dbReference type="STRING" id="1122240.GCA_000620105_03203"/>
<organism evidence="1 2">
    <name type="scientific">Microvirgula aerodenitrificans</name>
    <dbReference type="NCBI Taxonomy" id="57480"/>
    <lineage>
        <taxon>Bacteria</taxon>
        <taxon>Pseudomonadati</taxon>
        <taxon>Pseudomonadota</taxon>
        <taxon>Betaproteobacteria</taxon>
        <taxon>Neisseriales</taxon>
        <taxon>Aquaspirillaceae</taxon>
        <taxon>Microvirgula</taxon>
    </lineage>
</organism>
<dbReference type="AlphaFoldDB" id="A0A2S0PAH2"/>
<dbReference type="PANTHER" id="PTHR46111">
    <property type="entry name" value="RIBOSOMAL RNA SMALL SUBUNIT METHYLTRANSFERASE I"/>
    <property type="match status" value="1"/>
</dbReference>
<dbReference type="OrthoDB" id="7061662at2"/>
<dbReference type="InterPro" id="IPR014777">
    <property type="entry name" value="4pyrrole_Mease_sub1"/>
</dbReference>
<dbReference type="InterPro" id="IPR035996">
    <property type="entry name" value="4pyrrol_Methylase_sf"/>
</dbReference>
<dbReference type="SUPFAM" id="SSF53790">
    <property type="entry name" value="Tetrapyrrole methylase"/>
    <property type="match status" value="1"/>
</dbReference>
<evidence type="ECO:0000313" key="2">
    <source>
        <dbReference type="Proteomes" id="UP000244173"/>
    </source>
</evidence>
<dbReference type="CDD" id="cd11649">
    <property type="entry name" value="RsmI_like"/>
    <property type="match status" value="1"/>
</dbReference>
<dbReference type="RefSeq" id="WP_028500096.1">
    <property type="nucleotide sequence ID" value="NZ_CP028519.1"/>
</dbReference>
<dbReference type="Gene3D" id="3.30.950.10">
    <property type="entry name" value="Methyltransferase, Cobalt-precorrin-4 Transmethylase, Domain 2"/>
    <property type="match status" value="1"/>
</dbReference>
<accession>A0A2S0PAH2</accession>
<dbReference type="PIRSF" id="PIRSF005917">
    <property type="entry name" value="MTase_YraL"/>
    <property type="match status" value="1"/>
</dbReference>
<dbReference type="GO" id="GO:0008168">
    <property type="term" value="F:methyltransferase activity"/>
    <property type="evidence" value="ECO:0007669"/>
    <property type="project" value="UniProtKB-KW"/>
</dbReference>
<proteinExistence type="predicted"/>
<evidence type="ECO:0000313" key="1">
    <source>
        <dbReference type="EMBL" id="AVY94287.1"/>
    </source>
</evidence>
<dbReference type="InterPro" id="IPR014776">
    <property type="entry name" value="4pyrrole_Mease_sub2"/>
</dbReference>
<dbReference type="Gene3D" id="3.40.1010.10">
    <property type="entry name" value="Cobalt-precorrin-4 Transmethylase, Domain 1"/>
    <property type="match status" value="1"/>
</dbReference>
<name>A0A2S0PAH2_9NEIS</name>
<dbReference type="PANTHER" id="PTHR46111:SF2">
    <property type="entry name" value="SAM-DEPENDENT METHYLTRANSFERASE"/>
    <property type="match status" value="1"/>
</dbReference>
<dbReference type="Proteomes" id="UP000244173">
    <property type="component" value="Chromosome"/>
</dbReference>